<dbReference type="InterPro" id="IPR006015">
    <property type="entry name" value="Universal_stress_UspA"/>
</dbReference>
<dbReference type="PANTHER" id="PTHR46268:SF6">
    <property type="entry name" value="UNIVERSAL STRESS PROTEIN UP12"/>
    <property type="match status" value="1"/>
</dbReference>
<dbReference type="Proteomes" id="UP000008363">
    <property type="component" value="Unassembled WGS sequence"/>
</dbReference>
<organism evidence="3 4">
    <name type="scientific">Gordonia rhizosphera NBRC 16068</name>
    <dbReference type="NCBI Taxonomy" id="1108045"/>
    <lineage>
        <taxon>Bacteria</taxon>
        <taxon>Bacillati</taxon>
        <taxon>Actinomycetota</taxon>
        <taxon>Actinomycetes</taxon>
        <taxon>Mycobacteriales</taxon>
        <taxon>Gordoniaceae</taxon>
        <taxon>Gordonia</taxon>
    </lineage>
</organism>
<dbReference type="SUPFAM" id="SSF52402">
    <property type="entry name" value="Adenine nucleotide alpha hydrolases-like"/>
    <property type="match status" value="2"/>
</dbReference>
<dbReference type="GO" id="GO:0001666">
    <property type="term" value="P:response to hypoxia"/>
    <property type="evidence" value="ECO:0007669"/>
    <property type="project" value="UniProtKB-ARBA"/>
</dbReference>
<name>K6V2T3_9ACTN</name>
<dbReference type="Pfam" id="PF00582">
    <property type="entry name" value="Usp"/>
    <property type="match status" value="2"/>
</dbReference>
<evidence type="ECO:0000256" key="1">
    <source>
        <dbReference type="ARBA" id="ARBA00008791"/>
    </source>
</evidence>
<dbReference type="AlphaFoldDB" id="K6V2T3"/>
<comment type="caution">
    <text evidence="3">The sequence shown here is derived from an EMBL/GenBank/DDBJ whole genome shotgun (WGS) entry which is preliminary data.</text>
</comment>
<dbReference type="EMBL" id="BAHC01000092">
    <property type="protein sequence ID" value="GAB90288.1"/>
    <property type="molecule type" value="Genomic_DNA"/>
</dbReference>
<keyword evidence="4" id="KW-1185">Reference proteome</keyword>
<protein>
    <submittedName>
        <fullName evidence="3">Usp family protein</fullName>
    </submittedName>
</protein>
<dbReference type="eggNOG" id="COG0589">
    <property type="taxonomic scope" value="Bacteria"/>
</dbReference>
<evidence type="ECO:0000259" key="2">
    <source>
        <dbReference type="Pfam" id="PF00582"/>
    </source>
</evidence>
<dbReference type="PRINTS" id="PR01438">
    <property type="entry name" value="UNVRSLSTRESS"/>
</dbReference>
<evidence type="ECO:0000313" key="4">
    <source>
        <dbReference type="Proteomes" id="UP000008363"/>
    </source>
</evidence>
<dbReference type="InterPro" id="IPR014729">
    <property type="entry name" value="Rossmann-like_a/b/a_fold"/>
</dbReference>
<dbReference type="InterPro" id="IPR006016">
    <property type="entry name" value="UspA"/>
</dbReference>
<dbReference type="Gene3D" id="3.40.50.620">
    <property type="entry name" value="HUPs"/>
    <property type="match status" value="2"/>
</dbReference>
<gene>
    <name evidence="3" type="ORF">GORHZ_092_00370</name>
</gene>
<reference evidence="3 4" key="1">
    <citation type="submission" date="2012-08" db="EMBL/GenBank/DDBJ databases">
        <title>Whole genome shotgun sequence of Gordonia rhizosphera NBRC 16068.</title>
        <authorList>
            <person name="Takarada H."/>
            <person name="Isaki S."/>
            <person name="Hosoyama A."/>
            <person name="Tsuchikane K."/>
            <person name="Katsumata H."/>
            <person name="Baba S."/>
            <person name="Ohji S."/>
            <person name="Yamazaki S."/>
            <person name="Fujita N."/>
        </authorList>
    </citation>
    <scope>NUCLEOTIDE SEQUENCE [LARGE SCALE GENOMIC DNA]</scope>
    <source>
        <strain evidence="3 4">NBRC 16068</strain>
    </source>
</reference>
<dbReference type="FunFam" id="3.40.50.620:FF:000123">
    <property type="entry name" value="Universal stress protein family"/>
    <property type="match status" value="1"/>
</dbReference>
<dbReference type="PANTHER" id="PTHR46268">
    <property type="entry name" value="STRESS RESPONSE PROTEIN NHAX"/>
    <property type="match status" value="1"/>
</dbReference>
<dbReference type="RefSeq" id="WP_006332990.1">
    <property type="nucleotide sequence ID" value="NZ_BAHC01000092.1"/>
</dbReference>
<accession>K6V2T3</accession>
<proteinExistence type="inferred from homology"/>
<evidence type="ECO:0000313" key="3">
    <source>
        <dbReference type="EMBL" id="GAB90288.1"/>
    </source>
</evidence>
<sequence>MMTHAERRGIAVAIDGSPAATAAVEWAAHDAELHQVPLKIVHVIPSEPVAEGWFSVHTPEGLPQWQNAEAERIISEAEKLAEENLAPARARQMTTETLHDAIIPALVDLSKEVDLLVVGCRGHGTVAGALLGSVSAGLAHHSHCPIAVVHDGVPMAERSQAPVVVGVDGSPASELATEIAFDEASRRGVGLVAVHAWSDMGLMGFARIGWAPISFRNIRDEEDEVLAERLSGWTEQYPDVEVTRVLVSDRAAPRLLERAEDAQLVVVGSHGRGAVPSTLLGSVSRTVVNSARIPVIVARMPHKHGHWPRRHR</sequence>
<comment type="similarity">
    <text evidence="1">Belongs to the universal stress protein A family.</text>
</comment>
<dbReference type="STRING" id="1108045.GORHZ_092_00370"/>
<feature type="domain" description="UspA" evidence="2">
    <location>
        <begin position="9"/>
        <end position="150"/>
    </location>
</feature>
<dbReference type="OrthoDB" id="3174546at2"/>
<feature type="domain" description="UspA" evidence="2">
    <location>
        <begin position="163"/>
        <end position="299"/>
    </location>
</feature>